<sequence length="79" mass="9187">MSPPLMYTFSRWLMLWTLLDVPPHHGGDAPSHHGEEEKQQRELHEPLWKKTRSSTAQEEAGPESKSDWRRRIVIGGLRS</sequence>
<name>A0A0L9V0D4_PHAAN</name>
<protein>
    <recommendedName>
        <fullName evidence="5">Secreted protein</fullName>
    </recommendedName>
</protein>
<dbReference type="AlphaFoldDB" id="A0A0L9V0D4"/>
<dbReference type="Gramene" id="KOM48473">
    <property type="protein sequence ID" value="KOM48473"/>
    <property type="gene ID" value="LR48_Vigan07g217700"/>
</dbReference>
<accession>A0A0L9V0D4</accession>
<gene>
    <name evidence="3" type="ORF">LR48_Vigan07g217700</name>
</gene>
<reference evidence="4" key="1">
    <citation type="journal article" date="2015" name="Proc. Natl. Acad. Sci. U.S.A.">
        <title>Genome sequencing of adzuki bean (Vigna angularis) provides insight into high starch and low fat accumulation and domestication.</title>
        <authorList>
            <person name="Yang K."/>
            <person name="Tian Z."/>
            <person name="Chen C."/>
            <person name="Luo L."/>
            <person name="Zhao B."/>
            <person name="Wang Z."/>
            <person name="Yu L."/>
            <person name="Li Y."/>
            <person name="Sun Y."/>
            <person name="Li W."/>
            <person name="Chen Y."/>
            <person name="Li Y."/>
            <person name="Zhang Y."/>
            <person name="Ai D."/>
            <person name="Zhao J."/>
            <person name="Shang C."/>
            <person name="Ma Y."/>
            <person name="Wu B."/>
            <person name="Wang M."/>
            <person name="Gao L."/>
            <person name="Sun D."/>
            <person name="Zhang P."/>
            <person name="Guo F."/>
            <person name="Wang W."/>
            <person name="Li Y."/>
            <person name="Wang J."/>
            <person name="Varshney R.K."/>
            <person name="Wang J."/>
            <person name="Ling H.Q."/>
            <person name="Wan P."/>
        </authorList>
    </citation>
    <scope>NUCLEOTIDE SEQUENCE</scope>
    <source>
        <strain evidence="4">cv. Jingnong 6</strain>
    </source>
</reference>
<feature type="chain" id="PRO_5005596457" description="Secreted protein" evidence="2">
    <location>
        <begin position="27"/>
        <end position="79"/>
    </location>
</feature>
<evidence type="ECO:0000313" key="3">
    <source>
        <dbReference type="EMBL" id="KOM48473.1"/>
    </source>
</evidence>
<feature type="signal peptide" evidence="2">
    <location>
        <begin position="1"/>
        <end position="26"/>
    </location>
</feature>
<dbReference type="Proteomes" id="UP000053144">
    <property type="component" value="Chromosome 7"/>
</dbReference>
<keyword evidence="2" id="KW-0732">Signal</keyword>
<evidence type="ECO:0008006" key="5">
    <source>
        <dbReference type="Google" id="ProtNLM"/>
    </source>
</evidence>
<feature type="region of interest" description="Disordered" evidence="1">
    <location>
        <begin position="23"/>
        <end position="69"/>
    </location>
</feature>
<feature type="compositionally biased region" description="Basic and acidic residues" evidence="1">
    <location>
        <begin position="23"/>
        <end position="48"/>
    </location>
</feature>
<evidence type="ECO:0000256" key="1">
    <source>
        <dbReference type="SAM" id="MobiDB-lite"/>
    </source>
</evidence>
<evidence type="ECO:0000256" key="2">
    <source>
        <dbReference type="SAM" id="SignalP"/>
    </source>
</evidence>
<evidence type="ECO:0000313" key="4">
    <source>
        <dbReference type="Proteomes" id="UP000053144"/>
    </source>
</evidence>
<proteinExistence type="predicted"/>
<organism evidence="3 4">
    <name type="scientific">Phaseolus angularis</name>
    <name type="common">Azuki bean</name>
    <name type="synonym">Vigna angularis</name>
    <dbReference type="NCBI Taxonomy" id="3914"/>
    <lineage>
        <taxon>Eukaryota</taxon>
        <taxon>Viridiplantae</taxon>
        <taxon>Streptophyta</taxon>
        <taxon>Embryophyta</taxon>
        <taxon>Tracheophyta</taxon>
        <taxon>Spermatophyta</taxon>
        <taxon>Magnoliopsida</taxon>
        <taxon>eudicotyledons</taxon>
        <taxon>Gunneridae</taxon>
        <taxon>Pentapetalae</taxon>
        <taxon>rosids</taxon>
        <taxon>fabids</taxon>
        <taxon>Fabales</taxon>
        <taxon>Fabaceae</taxon>
        <taxon>Papilionoideae</taxon>
        <taxon>50 kb inversion clade</taxon>
        <taxon>NPAAA clade</taxon>
        <taxon>indigoferoid/millettioid clade</taxon>
        <taxon>Phaseoleae</taxon>
        <taxon>Vigna</taxon>
    </lineage>
</organism>
<dbReference type="EMBL" id="CM003377">
    <property type="protein sequence ID" value="KOM48473.1"/>
    <property type="molecule type" value="Genomic_DNA"/>
</dbReference>